<gene>
    <name evidence="13" type="primary">eccCa</name>
    <name evidence="13" type="ORF">EYS09_26315</name>
</gene>
<keyword evidence="3 11" id="KW-0812">Transmembrane</keyword>
<protein>
    <submittedName>
        <fullName evidence="13">Type VII secretion protein EccCa</fullName>
    </submittedName>
</protein>
<dbReference type="NCBIfam" id="TIGR03925">
    <property type="entry name" value="T7SS_EccC_b"/>
    <property type="match status" value="1"/>
</dbReference>
<dbReference type="InterPro" id="IPR002543">
    <property type="entry name" value="FtsK_dom"/>
</dbReference>
<dbReference type="InterPro" id="IPR027417">
    <property type="entry name" value="P-loop_NTPase"/>
</dbReference>
<dbReference type="InterPro" id="IPR050206">
    <property type="entry name" value="FtsK/SpoIIIE/SftA"/>
</dbReference>
<evidence type="ECO:0000256" key="3">
    <source>
        <dbReference type="ARBA" id="ARBA00022692"/>
    </source>
</evidence>
<dbReference type="GO" id="GO:0005886">
    <property type="term" value="C:plasma membrane"/>
    <property type="evidence" value="ECO:0007669"/>
    <property type="project" value="UniProtKB-SubCell"/>
</dbReference>
<feature type="region of interest" description="Disordered" evidence="10">
    <location>
        <begin position="1"/>
        <end position="31"/>
    </location>
</feature>
<evidence type="ECO:0000256" key="4">
    <source>
        <dbReference type="ARBA" id="ARBA00022737"/>
    </source>
</evidence>
<evidence type="ECO:0000313" key="14">
    <source>
        <dbReference type="Proteomes" id="UP000292452"/>
    </source>
</evidence>
<dbReference type="NCBIfam" id="TIGR03924">
    <property type="entry name" value="T7SS_EccC_a"/>
    <property type="match status" value="1"/>
</dbReference>
<dbReference type="PANTHER" id="PTHR22683">
    <property type="entry name" value="SPORULATION PROTEIN RELATED"/>
    <property type="match status" value="1"/>
</dbReference>
<feature type="binding site" evidence="9">
    <location>
        <begin position="484"/>
        <end position="491"/>
    </location>
    <ligand>
        <name>ATP</name>
        <dbReference type="ChEBI" id="CHEBI:30616"/>
    </ligand>
</feature>
<evidence type="ECO:0000256" key="10">
    <source>
        <dbReference type="SAM" id="MobiDB-lite"/>
    </source>
</evidence>
<accession>A0A4Q9HQK9</accession>
<keyword evidence="6 9" id="KW-0067">ATP-binding</keyword>
<keyword evidence="2" id="KW-1003">Cell membrane</keyword>
<evidence type="ECO:0000256" key="2">
    <source>
        <dbReference type="ARBA" id="ARBA00022475"/>
    </source>
</evidence>
<feature type="domain" description="FtsK" evidence="12">
    <location>
        <begin position="812"/>
        <end position="1003"/>
    </location>
</feature>
<reference evidence="13 14" key="1">
    <citation type="submission" date="2019-02" db="EMBL/GenBank/DDBJ databases">
        <title>Draft Genome Sequence of Streptomyces sp. AM-2504, identified by 16S rRNA comparative analysis as a Streptomyces Kasugaensis strain.</title>
        <authorList>
            <person name="Napolioni V."/>
            <person name="Giuliodori A.M."/>
            <person name="Spurio R."/>
            <person name="Fabbretti A."/>
        </authorList>
    </citation>
    <scope>NUCLEOTIDE SEQUENCE [LARGE SCALE GENOMIC DNA]</scope>
    <source>
        <strain evidence="13 14">AM-2504</strain>
    </source>
</reference>
<dbReference type="InterPro" id="IPR023837">
    <property type="entry name" value="EccCb-like_Actinobacteria"/>
</dbReference>
<dbReference type="PANTHER" id="PTHR22683:SF1">
    <property type="entry name" value="TYPE VII SECRETION SYSTEM PROTEIN ESSC"/>
    <property type="match status" value="1"/>
</dbReference>
<dbReference type="InterPro" id="IPR023836">
    <property type="entry name" value="EccCa-like_Actinobacteria"/>
</dbReference>
<evidence type="ECO:0000256" key="1">
    <source>
        <dbReference type="ARBA" id="ARBA00004651"/>
    </source>
</evidence>
<dbReference type="SMART" id="SM00382">
    <property type="entry name" value="AAA"/>
    <property type="match status" value="3"/>
</dbReference>
<evidence type="ECO:0000259" key="12">
    <source>
        <dbReference type="PROSITE" id="PS50901"/>
    </source>
</evidence>
<dbReference type="GO" id="GO:0003677">
    <property type="term" value="F:DNA binding"/>
    <property type="evidence" value="ECO:0007669"/>
    <property type="project" value="InterPro"/>
</dbReference>
<feature type="domain" description="FtsK" evidence="12">
    <location>
        <begin position="461"/>
        <end position="661"/>
    </location>
</feature>
<evidence type="ECO:0000256" key="11">
    <source>
        <dbReference type="SAM" id="Phobius"/>
    </source>
</evidence>
<evidence type="ECO:0000313" key="13">
    <source>
        <dbReference type="EMBL" id="TBO56749.1"/>
    </source>
</evidence>
<evidence type="ECO:0000256" key="6">
    <source>
        <dbReference type="ARBA" id="ARBA00022840"/>
    </source>
</evidence>
<proteinExistence type="predicted"/>
<comment type="subcellular location">
    <subcellularLocation>
        <location evidence="1">Cell membrane</location>
        <topology evidence="1">Multi-pass membrane protein</topology>
    </subcellularLocation>
</comment>
<dbReference type="Pfam" id="PF01580">
    <property type="entry name" value="FtsK_SpoIIIE"/>
    <property type="match status" value="3"/>
</dbReference>
<keyword evidence="4" id="KW-0677">Repeat</keyword>
<feature type="binding site" evidence="9">
    <location>
        <begin position="1112"/>
        <end position="1119"/>
    </location>
    <ligand>
        <name>ATP</name>
        <dbReference type="ChEBI" id="CHEBI:30616"/>
    </ligand>
</feature>
<dbReference type="GO" id="GO:0005524">
    <property type="term" value="F:ATP binding"/>
    <property type="evidence" value="ECO:0007669"/>
    <property type="project" value="UniProtKB-UniRule"/>
</dbReference>
<evidence type="ECO:0000256" key="8">
    <source>
        <dbReference type="ARBA" id="ARBA00023136"/>
    </source>
</evidence>
<keyword evidence="5 9" id="KW-0547">Nucleotide-binding</keyword>
<dbReference type="PROSITE" id="PS50901">
    <property type="entry name" value="FTSK"/>
    <property type="match status" value="3"/>
</dbReference>
<dbReference type="InterPro" id="IPR003593">
    <property type="entry name" value="AAA+_ATPase"/>
</dbReference>
<keyword evidence="8 11" id="KW-0472">Membrane</keyword>
<feature type="transmembrane region" description="Helical" evidence="11">
    <location>
        <begin position="37"/>
        <end position="58"/>
    </location>
</feature>
<dbReference type="Proteomes" id="UP000292452">
    <property type="component" value="Unassembled WGS sequence"/>
</dbReference>
<keyword evidence="7 11" id="KW-1133">Transmembrane helix</keyword>
<feature type="binding site" evidence="9">
    <location>
        <begin position="830"/>
        <end position="837"/>
    </location>
    <ligand>
        <name>ATP</name>
        <dbReference type="ChEBI" id="CHEBI:30616"/>
    </ligand>
</feature>
<feature type="domain" description="FtsK" evidence="12">
    <location>
        <begin position="1095"/>
        <end position="1279"/>
    </location>
</feature>
<keyword evidence="14" id="KW-1185">Reference proteome</keyword>
<dbReference type="SUPFAM" id="SSF52540">
    <property type="entry name" value="P-loop containing nucleoside triphosphate hydrolases"/>
    <property type="match status" value="3"/>
</dbReference>
<comment type="caution">
    <text evidence="13">The sequence shown here is derived from an EMBL/GenBank/DDBJ whole genome shotgun (WGS) entry which is preliminary data.</text>
</comment>
<sequence>MSLLLFRRPPRRPGPEPAGGELELQEPPTLPERTGSAAAMLTYLPMAIASSGMVLMVLRPGGGSNVFMYLVGGMMLLSSAAMLVGQLVRGAGERKARLSGDRRDYLRYLGQNRRRVREVVVRQRDAHAWRNPDPAALWSVVRTSRLWERRAAHGDFAEVRLAVGEQRLAMRLAPVQTKPVEDLEPLAAHALRRFIRAYTSVADQPIAIHLRGYALVQLRGDADAGRAMVRAVLGQLAVFHAAEELRVALCVGDPQRPLWEWTKWLPHAQHPTQQDGAGQRRLIADSATELEELLGEEFGERTRFDPQAAPSKDEPFTVIVLDGPDIHANSRLGGGGFRNCVVIDVSGALPWEPGPHALGLDVAPGLLQVVGQDRNGREQLTELGRPDALSVLRAGPLARLIAPYRMSVTSEITEPLTTDFELTTLLGVTDLRAHELPRLWEHRGPGERDRLRVPIGIAADGSPVELDIKESAQNGMGPHGMLIGATGSGKSELLRTLVAALALTHSSEVLNLVLVDFKGGATFLGMEQLPHTSAVITNLADEAALVTRMQDALHGELIRRQELLRSAGNFSSVLDYEKARTSGAALAPLPSLFVVVDEFSELLAAHRDFMDLFVMIGRLGRSLGVHLLLASQRLDEGRVHQLESHLSYRIGLRTFSAMESRGVLGVPDAHQLPSAPGNGYLKSDQATLTRFKAAYVSGAYRAKRRTPQAATGTGAVVPYRSGYVPPAHPVVPDLPRPAEEETESASLLQVAIERLHEAGPVAHPIWLPPLGTPPSLDELLAPGTVRLDGYGTVRGGLKVPVGVIDRPFDQRRDPLLADLGGAGGHVGIAGGPQSGKSTLLRSLITALALTHTPREVQFYCLDFGGGTLTSLTDLPHVGTVTGRLHPERLARTIGEITSLLARRELAFAEQGVDSMADYRTRRAAGEFAEEPFGDAFLVIDGWSTLREDFYDLTQTVVQLAARGLNYGIHLIVASPRWAEMQPALRDQIGTKFELRLGDPVDSLIGMRKAQEVPRVAGRGLSEDSYHFLTALPRMDGSGAVADLSDGTKALVAAVREAWDGPGAPAVRMLPAAFPATELPAAEGRRVPLGVEENELAPFWHDFDASPHLLVIGDTESGKTNLLRHIARSIVATHTSEEALIAMVDVRRELYDAVPEEYRLGYAVSADATREMMLAAAGAMQPRIPGPEITPDRLRKRDWWDGPQVFLLVDDYDLVSGSGYGSESPFGPVLELLSQGTELGLHLIVSRSSSGIGRALSDPLLRRLVEANTASVVFSCPASEGLILGNVKPREYPPGRALWVARRRQIQVQTAQLAEDD</sequence>
<dbReference type="RefSeq" id="WP_131125109.1">
    <property type="nucleotide sequence ID" value="NZ_SIXH01000299.1"/>
</dbReference>
<name>A0A4Q9HQK9_STRKA</name>
<evidence type="ECO:0000256" key="5">
    <source>
        <dbReference type="ARBA" id="ARBA00022741"/>
    </source>
</evidence>
<dbReference type="EMBL" id="SIXH01000299">
    <property type="protein sequence ID" value="TBO56749.1"/>
    <property type="molecule type" value="Genomic_DNA"/>
</dbReference>
<feature type="transmembrane region" description="Helical" evidence="11">
    <location>
        <begin position="67"/>
        <end position="88"/>
    </location>
</feature>
<dbReference type="Gene3D" id="3.40.50.300">
    <property type="entry name" value="P-loop containing nucleotide triphosphate hydrolases"/>
    <property type="match status" value="4"/>
</dbReference>
<evidence type="ECO:0000256" key="7">
    <source>
        <dbReference type="ARBA" id="ARBA00022989"/>
    </source>
</evidence>
<organism evidence="13 14">
    <name type="scientific">Streptomyces kasugaensis</name>
    <dbReference type="NCBI Taxonomy" id="1946"/>
    <lineage>
        <taxon>Bacteria</taxon>
        <taxon>Bacillati</taxon>
        <taxon>Actinomycetota</taxon>
        <taxon>Actinomycetes</taxon>
        <taxon>Kitasatosporales</taxon>
        <taxon>Streptomycetaceae</taxon>
        <taxon>Streptomyces</taxon>
    </lineage>
</organism>
<evidence type="ECO:0000256" key="9">
    <source>
        <dbReference type="PROSITE-ProRule" id="PRU00289"/>
    </source>
</evidence>
<feature type="compositionally biased region" description="Low complexity" evidence="10">
    <location>
        <begin position="18"/>
        <end position="27"/>
    </location>
</feature>